<evidence type="ECO:0000256" key="2">
    <source>
        <dbReference type="SAM" id="SignalP"/>
    </source>
</evidence>
<evidence type="ECO:0000313" key="3">
    <source>
        <dbReference type="EMBL" id="KAK0420039.1"/>
    </source>
</evidence>
<feature type="chain" id="PRO_5041254167" evidence="2">
    <location>
        <begin position="18"/>
        <end position="633"/>
    </location>
</feature>
<reference evidence="3" key="1">
    <citation type="submission" date="2023-06" db="EMBL/GenBank/DDBJ databases">
        <title>Genomic analysis of the entomopathogenic nematode Steinernema hermaphroditum.</title>
        <authorList>
            <person name="Schwarz E.M."/>
            <person name="Heppert J.K."/>
            <person name="Baniya A."/>
            <person name="Schwartz H.T."/>
            <person name="Tan C.-H."/>
            <person name="Antoshechkin I."/>
            <person name="Sternberg P.W."/>
            <person name="Goodrich-Blair H."/>
            <person name="Dillman A.R."/>
        </authorList>
    </citation>
    <scope>NUCLEOTIDE SEQUENCE</scope>
    <source>
        <strain evidence="3">PS9179</strain>
        <tissue evidence="3">Whole animal</tissue>
    </source>
</reference>
<keyword evidence="4" id="KW-1185">Reference proteome</keyword>
<feature type="coiled-coil region" evidence="1">
    <location>
        <begin position="392"/>
        <end position="473"/>
    </location>
</feature>
<comment type="caution">
    <text evidence="3">The sequence shown here is derived from an EMBL/GenBank/DDBJ whole genome shotgun (WGS) entry which is preliminary data.</text>
</comment>
<sequence>MKAAVICGLLLITSAYACAPIANPDISNESIADLTGRQAVLTEQIEQLENDIELKKDELEELRADNPNIELVESLKEEIGQIEAAKEEIEEAEREARDAKEEEDRIRRELEALGINPDELLEDELRRARRDDKAAKVAALKKKLAEAKAKRKMAEAKVDNLKEKHKDALKVTDEDLAEKKTEYDALVKMNKSVIGAYEKKKAELEALEKKKEAAQNKLDDVEQKISKLDPNAVPTDPAKLIKKLTQWKKMIAQADFNIEVAKADVDREKAIVDTGKANHKDSSEYVQMLVEEKKKAFELWSKFDDLAFKFNETKENLLIADIDLAVAKRDLSSDAEVEKLQLIRNEKYEEFDDVAKRFRLVQKEYEQQGEPHVSRVELLADKLAIQLPAIHLELKVLELKLYKKNLAKAEKDKAALEKEVNKIRKQLEEFKSKNPNANIPLLEPDSKIQLSALKEKEKELEKFLADSNAKIEEEKKIRMEIDRKTEADRNSTIAEFEQADKEAIPVMKAREELPGLEEKKLEADLTYTDLQTRYDIAEPESARAQLAKELIAAETNLKKAYAAYREKRTFVRNGETTLDEVKVQIQERALDMLAQNIKAYWEVDMKEKARADATRALENLKNKLQESQHVSTF</sequence>
<keyword evidence="1" id="KW-0175">Coiled coil</keyword>
<organism evidence="3 4">
    <name type="scientific">Steinernema hermaphroditum</name>
    <dbReference type="NCBI Taxonomy" id="289476"/>
    <lineage>
        <taxon>Eukaryota</taxon>
        <taxon>Metazoa</taxon>
        <taxon>Ecdysozoa</taxon>
        <taxon>Nematoda</taxon>
        <taxon>Chromadorea</taxon>
        <taxon>Rhabditida</taxon>
        <taxon>Tylenchina</taxon>
        <taxon>Panagrolaimomorpha</taxon>
        <taxon>Strongyloidoidea</taxon>
        <taxon>Steinernematidae</taxon>
        <taxon>Steinernema</taxon>
    </lineage>
</organism>
<feature type="coiled-coil region" evidence="1">
    <location>
        <begin position="603"/>
        <end position="630"/>
    </location>
</feature>
<feature type="coiled-coil region" evidence="1">
    <location>
        <begin position="31"/>
        <end position="224"/>
    </location>
</feature>
<accession>A0AA39IBN6</accession>
<dbReference type="AlphaFoldDB" id="A0AA39IBN6"/>
<name>A0AA39IBN6_9BILA</name>
<evidence type="ECO:0000313" key="4">
    <source>
        <dbReference type="Proteomes" id="UP001175271"/>
    </source>
</evidence>
<keyword evidence="2" id="KW-0732">Signal</keyword>
<gene>
    <name evidence="3" type="ORF">QR680_014475</name>
</gene>
<feature type="signal peptide" evidence="2">
    <location>
        <begin position="1"/>
        <end position="17"/>
    </location>
</feature>
<dbReference type="PROSITE" id="PS51257">
    <property type="entry name" value="PROKAR_LIPOPROTEIN"/>
    <property type="match status" value="1"/>
</dbReference>
<dbReference type="EMBL" id="JAUCMV010000002">
    <property type="protein sequence ID" value="KAK0420039.1"/>
    <property type="molecule type" value="Genomic_DNA"/>
</dbReference>
<dbReference type="Proteomes" id="UP001175271">
    <property type="component" value="Unassembled WGS sequence"/>
</dbReference>
<proteinExistence type="predicted"/>
<evidence type="ECO:0000256" key="1">
    <source>
        <dbReference type="SAM" id="Coils"/>
    </source>
</evidence>
<protein>
    <submittedName>
        <fullName evidence="3">Uncharacterized protein</fullName>
    </submittedName>
</protein>